<keyword evidence="4" id="KW-1185">Reference proteome</keyword>
<sequence length="354" mass="39185">MAAPPEALQILSSKVAERYAKAVENGDAFFYDSHVDVVGGDVKENVEAGAHVPWQIRMVPALLKKDQAMDAAQKSEPPKESVQQNKKDVFAPPYVPNLLVAEFPEHTVLLNKFCVFPRHHLLVTREFVKQELPPSPAMIALVYRIIVAFPAPDSEVQMLGFFNCGEASGASQPHSHFQLVDLQPPANTAEAIPIQVLLDRIERDGKEYDHVHMLPLPWQQFCVLLDPPSDEAALESYFGNKFTELLDAMFSVAAKSGQKRAGPPSFNVLLTKRAMYVVPRAEESFDLNTTDWGVFSDKEKHQAPKQVGELSINALGYAGFLLTRDMTETEALSSPDNAHILRVLTHTGFPNTAS</sequence>
<dbReference type="RefSeq" id="XP_056063055.1">
    <property type="nucleotide sequence ID" value="XM_056207080.1"/>
</dbReference>
<dbReference type="InterPro" id="IPR045759">
    <property type="entry name" value="Ap4A_phos1/2_N"/>
</dbReference>
<dbReference type="OrthoDB" id="10267950at2759"/>
<dbReference type="STRING" id="2020962.A0A2N1JC76"/>
<dbReference type="InterPro" id="IPR019200">
    <property type="entry name" value="ATP_adenylylTrfase_C"/>
</dbReference>
<accession>A0A2N1JC76</accession>
<proteinExistence type="predicted"/>
<feature type="domain" description="ATP adenylyltransferase C-terminal" evidence="1">
    <location>
        <begin position="216"/>
        <end position="350"/>
    </location>
</feature>
<dbReference type="Proteomes" id="UP000232875">
    <property type="component" value="Unassembled WGS sequence"/>
</dbReference>
<dbReference type="SUPFAM" id="SSF54197">
    <property type="entry name" value="HIT-like"/>
    <property type="match status" value="1"/>
</dbReference>
<evidence type="ECO:0000259" key="2">
    <source>
        <dbReference type="Pfam" id="PF19327"/>
    </source>
</evidence>
<dbReference type="GeneID" id="80901756"/>
<dbReference type="PANTHER" id="PTHR38420:SF1">
    <property type="entry name" value="PUTATIVE (AFU_ORTHOLOGUE AFUA_5G14690)-RELATED"/>
    <property type="match status" value="1"/>
</dbReference>
<feature type="domain" description="Ap4A phosphorylase 1/2 N-terminal" evidence="2">
    <location>
        <begin position="49"/>
        <end position="199"/>
    </location>
</feature>
<dbReference type="InterPro" id="IPR043171">
    <property type="entry name" value="Ap4A_phos1/2-like"/>
</dbReference>
<protein>
    <submittedName>
        <fullName evidence="3">Apa2p</fullName>
    </submittedName>
</protein>
<dbReference type="Gene3D" id="3.30.428.70">
    <property type="match status" value="1"/>
</dbReference>
<dbReference type="Pfam" id="PF09830">
    <property type="entry name" value="ATP_transf"/>
    <property type="match status" value="1"/>
</dbReference>
<organism evidence="3 4">
    <name type="scientific">Malassezia vespertilionis</name>
    <dbReference type="NCBI Taxonomy" id="2020962"/>
    <lineage>
        <taxon>Eukaryota</taxon>
        <taxon>Fungi</taxon>
        <taxon>Dikarya</taxon>
        <taxon>Basidiomycota</taxon>
        <taxon>Ustilaginomycotina</taxon>
        <taxon>Malasseziomycetes</taxon>
        <taxon>Malasseziales</taxon>
        <taxon>Malasseziaceae</taxon>
        <taxon>Malassezia</taxon>
    </lineage>
</organism>
<dbReference type="GO" id="GO:0003877">
    <property type="term" value="F:ATP:ADP adenylyltransferase activity"/>
    <property type="evidence" value="ECO:0007669"/>
    <property type="project" value="InterPro"/>
</dbReference>
<reference evidence="3 4" key="1">
    <citation type="submission" date="2017-10" db="EMBL/GenBank/DDBJ databases">
        <title>A novel species of cold-tolerant Malassezia isolated from bats.</title>
        <authorList>
            <person name="Lorch J.M."/>
            <person name="Palmer J.M."/>
            <person name="Vanderwolf K.J."/>
            <person name="Schmidt K.Z."/>
            <person name="Verant M.L."/>
            <person name="Weller T.J."/>
            <person name="Blehert D.S."/>
        </authorList>
    </citation>
    <scope>NUCLEOTIDE SEQUENCE [LARGE SCALE GENOMIC DNA]</scope>
    <source>
        <strain evidence="3 4">NWHC:44797-103</strain>
    </source>
</reference>
<evidence type="ECO:0000259" key="1">
    <source>
        <dbReference type="Pfam" id="PF09830"/>
    </source>
</evidence>
<dbReference type="InterPro" id="IPR009163">
    <property type="entry name" value="Ap4A_phos1/2"/>
</dbReference>
<dbReference type="AlphaFoldDB" id="A0A2N1JC76"/>
<dbReference type="InterPro" id="IPR036265">
    <property type="entry name" value="HIT-like_sf"/>
</dbReference>
<dbReference type="GO" id="GO:0009117">
    <property type="term" value="P:nucleotide metabolic process"/>
    <property type="evidence" value="ECO:0007669"/>
    <property type="project" value="InterPro"/>
</dbReference>
<name>A0A2N1JC76_9BASI</name>
<evidence type="ECO:0000313" key="3">
    <source>
        <dbReference type="EMBL" id="PKI84149.1"/>
    </source>
</evidence>
<dbReference type="Pfam" id="PF19327">
    <property type="entry name" value="Ap4A_phos_N"/>
    <property type="match status" value="1"/>
</dbReference>
<dbReference type="EMBL" id="KZ454990">
    <property type="protein sequence ID" value="PKI84149.1"/>
    <property type="molecule type" value="Genomic_DNA"/>
</dbReference>
<evidence type="ECO:0000313" key="4">
    <source>
        <dbReference type="Proteomes" id="UP000232875"/>
    </source>
</evidence>
<gene>
    <name evidence="3" type="primary">APA2</name>
    <name evidence="3" type="ORF">MVES_002123</name>
</gene>
<dbReference type="PANTHER" id="PTHR38420">
    <property type="entry name" value="AP-4-A PHOSPHORYLASE II"/>
    <property type="match status" value="1"/>
</dbReference>
<dbReference type="GO" id="GO:0005524">
    <property type="term" value="F:ATP binding"/>
    <property type="evidence" value="ECO:0007669"/>
    <property type="project" value="InterPro"/>
</dbReference>